<dbReference type="EMBL" id="VRTY01000072">
    <property type="protein sequence ID" value="TXK36715.1"/>
    <property type="molecule type" value="Genomic_DNA"/>
</dbReference>
<evidence type="ECO:0000313" key="1">
    <source>
        <dbReference type="EMBL" id="TXK36715.1"/>
    </source>
</evidence>
<dbReference type="AlphaFoldDB" id="A0A5C8JE52"/>
<keyword evidence="2" id="KW-1185">Reference proteome</keyword>
<reference evidence="1 2" key="1">
    <citation type="submission" date="2019-08" db="EMBL/GenBank/DDBJ databases">
        <authorList>
            <person name="Shi S."/>
        </authorList>
    </citation>
    <scope>NUCLEOTIDE SEQUENCE [LARGE SCALE GENOMIC DNA]</scope>
    <source>
        <strain evidence="1 2">GY10130</strain>
    </source>
</reference>
<dbReference type="Proteomes" id="UP000321926">
    <property type="component" value="Unassembled WGS sequence"/>
</dbReference>
<name>A0A5C8JE52_9BACT</name>
<sequence length="89" mass="9990">MMIIYIIDNQIVESKNKPLISIFWIEKLTLALRGCKFVKETAVCSEDGAEVDMQNIGARKNDTTIAAQLTSLTILLNNIFSFKHPPCAF</sequence>
<gene>
    <name evidence="1" type="ORF">FVR03_17000</name>
</gene>
<proteinExistence type="predicted"/>
<dbReference type="RefSeq" id="WP_147922961.1">
    <property type="nucleotide sequence ID" value="NZ_VRTY01000072.1"/>
</dbReference>
<comment type="caution">
    <text evidence="1">The sequence shown here is derived from an EMBL/GenBank/DDBJ whole genome shotgun (WGS) entry which is preliminary data.</text>
</comment>
<organism evidence="1 2">
    <name type="scientific">Pontibacter qinzhouensis</name>
    <dbReference type="NCBI Taxonomy" id="2603253"/>
    <lineage>
        <taxon>Bacteria</taxon>
        <taxon>Pseudomonadati</taxon>
        <taxon>Bacteroidota</taxon>
        <taxon>Cytophagia</taxon>
        <taxon>Cytophagales</taxon>
        <taxon>Hymenobacteraceae</taxon>
        <taxon>Pontibacter</taxon>
    </lineage>
</organism>
<accession>A0A5C8JE52</accession>
<protein>
    <submittedName>
        <fullName evidence="1">Uncharacterized protein</fullName>
    </submittedName>
</protein>
<evidence type="ECO:0000313" key="2">
    <source>
        <dbReference type="Proteomes" id="UP000321926"/>
    </source>
</evidence>